<dbReference type="EMBL" id="CVRI01000021">
    <property type="protein sequence ID" value="CRK91769.1"/>
    <property type="molecule type" value="Genomic_DNA"/>
</dbReference>
<dbReference type="Proteomes" id="UP000183832">
    <property type="component" value="Unassembled WGS sequence"/>
</dbReference>
<organism evidence="1 2">
    <name type="scientific">Clunio marinus</name>
    <dbReference type="NCBI Taxonomy" id="568069"/>
    <lineage>
        <taxon>Eukaryota</taxon>
        <taxon>Metazoa</taxon>
        <taxon>Ecdysozoa</taxon>
        <taxon>Arthropoda</taxon>
        <taxon>Hexapoda</taxon>
        <taxon>Insecta</taxon>
        <taxon>Pterygota</taxon>
        <taxon>Neoptera</taxon>
        <taxon>Endopterygota</taxon>
        <taxon>Diptera</taxon>
        <taxon>Nematocera</taxon>
        <taxon>Chironomoidea</taxon>
        <taxon>Chironomidae</taxon>
        <taxon>Clunio</taxon>
    </lineage>
</organism>
<sequence length="134" mass="14915">MGSLTAATPHVRHYNSPPSVTDATSVNILQCKNIIAKVSEASAQIFNHPRKVSECKGVYMSTSFGSSFIGNSGLNLNMISIHYQRRSMFINNLFWEFSAEVSVNIYVAFVLSTIMRDSSASINISINCWKLRDM</sequence>
<accession>A0A1J1I059</accession>
<protein>
    <submittedName>
        <fullName evidence="1">CLUMA_CG005401, isoform A</fullName>
    </submittedName>
</protein>
<proteinExistence type="predicted"/>
<keyword evidence="2" id="KW-1185">Reference proteome</keyword>
<dbReference type="AlphaFoldDB" id="A0A1J1I059"/>
<name>A0A1J1I059_9DIPT</name>
<evidence type="ECO:0000313" key="2">
    <source>
        <dbReference type="Proteomes" id="UP000183832"/>
    </source>
</evidence>
<gene>
    <name evidence="1" type="ORF">CLUMA_CG005401</name>
</gene>
<reference evidence="1 2" key="1">
    <citation type="submission" date="2015-04" db="EMBL/GenBank/DDBJ databases">
        <authorList>
            <person name="Syromyatnikov M.Y."/>
            <person name="Popov V.N."/>
        </authorList>
    </citation>
    <scope>NUCLEOTIDE SEQUENCE [LARGE SCALE GENOMIC DNA]</scope>
</reference>
<evidence type="ECO:0000313" key="1">
    <source>
        <dbReference type="EMBL" id="CRK91769.1"/>
    </source>
</evidence>